<dbReference type="RefSeq" id="WP_092963140.1">
    <property type="nucleotide sequence ID" value="NZ_FOSQ01000019.1"/>
</dbReference>
<accession>A0A1I4EX30</accession>
<keyword evidence="2" id="KW-1185">Reference proteome</keyword>
<dbReference type="EMBL" id="FOSQ01000019">
    <property type="protein sequence ID" value="SFL09763.1"/>
    <property type="molecule type" value="Genomic_DNA"/>
</dbReference>
<gene>
    <name evidence="1" type="ORF">SAMN02745775_11961</name>
</gene>
<evidence type="ECO:0000313" key="2">
    <source>
        <dbReference type="Proteomes" id="UP000199473"/>
    </source>
</evidence>
<sequence length="74" mass="8345">MKDAPKARPSTSRRTLDIHRLSQHLAIMSLAAELAEIAVRRQDSEEALLRLDVVLKEIDQLRAWTEALRGGGLR</sequence>
<dbReference type="STRING" id="1123062.SAMN02745775_11961"/>
<protein>
    <recommendedName>
        <fullName evidence="3">Histidine kinase</fullName>
    </recommendedName>
</protein>
<proteinExistence type="predicted"/>
<name>A0A1I4EX30_9PROT</name>
<evidence type="ECO:0008006" key="3">
    <source>
        <dbReference type="Google" id="ProtNLM"/>
    </source>
</evidence>
<dbReference type="AlphaFoldDB" id="A0A1I4EX30"/>
<evidence type="ECO:0000313" key="1">
    <source>
        <dbReference type="EMBL" id="SFL09763.1"/>
    </source>
</evidence>
<organism evidence="1 2">
    <name type="scientific">Falsiroseomonas stagni DSM 19981</name>
    <dbReference type="NCBI Taxonomy" id="1123062"/>
    <lineage>
        <taxon>Bacteria</taxon>
        <taxon>Pseudomonadati</taxon>
        <taxon>Pseudomonadota</taxon>
        <taxon>Alphaproteobacteria</taxon>
        <taxon>Acetobacterales</taxon>
        <taxon>Roseomonadaceae</taxon>
        <taxon>Falsiroseomonas</taxon>
    </lineage>
</organism>
<dbReference type="Proteomes" id="UP000199473">
    <property type="component" value="Unassembled WGS sequence"/>
</dbReference>
<reference evidence="1 2" key="1">
    <citation type="submission" date="2016-10" db="EMBL/GenBank/DDBJ databases">
        <authorList>
            <person name="de Groot N.N."/>
        </authorList>
    </citation>
    <scope>NUCLEOTIDE SEQUENCE [LARGE SCALE GENOMIC DNA]</scope>
    <source>
        <strain evidence="1 2">DSM 19981</strain>
    </source>
</reference>